<dbReference type="GO" id="GO:0005935">
    <property type="term" value="C:cellular bud neck"/>
    <property type="evidence" value="ECO:0007669"/>
    <property type="project" value="UniProtKB-SubCell"/>
</dbReference>
<feature type="region of interest" description="Disordered" evidence="13">
    <location>
        <begin position="510"/>
        <end position="556"/>
    </location>
</feature>
<comment type="catalytic activity">
    <reaction evidence="10">
        <text>L-threonyl-[protein] + ATP = O-phospho-L-threonyl-[protein] + ADP + H(+)</text>
        <dbReference type="Rhea" id="RHEA:46608"/>
        <dbReference type="Rhea" id="RHEA-COMP:11060"/>
        <dbReference type="Rhea" id="RHEA-COMP:11605"/>
        <dbReference type="ChEBI" id="CHEBI:15378"/>
        <dbReference type="ChEBI" id="CHEBI:30013"/>
        <dbReference type="ChEBI" id="CHEBI:30616"/>
        <dbReference type="ChEBI" id="CHEBI:61977"/>
        <dbReference type="ChEBI" id="CHEBI:456216"/>
        <dbReference type="EC" id="2.7.11.1"/>
    </reaction>
</comment>
<dbReference type="GO" id="GO:0005940">
    <property type="term" value="C:septin ring"/>
    <property type="evidence" value="ECO:0007669"/>
    <property type="project" value="UniProtKB-ARBA"/>
</dbReference>
<dbReference type="RefSeq" id="XP_013276612.1">
    <property type="nucleotide sequence ID" value="XM_013421158.1"/>
</dbReference>
<feature type="compositionally biased region" description="Polar residues" evidence="13">
    <location>
        <begin position="42"/>
        <end position="57"/>
    </location>
</feature>
<feature type="compositionally biased region" description="Polar residues" evidence="13">
    <location>
        <begin position="702"/>
        <end position="722"/>
    </location>
</feature>
<dbReference type="FunFam" id="1.10.510.10:FF:000394">
    <property type="entry name" value="Serine/threonine-protein kinase HSL1"/>
    <property type="match status" value="1"/>
</dbReference>
<feature type="region of interest" description="Disordered" evidence="13">
    <location>
        <begin position="112"/>
        <end position="134"/>
    </location>
</feature>
<dbReference type="InterPro" id="IPR011009">
    <property type="entry name" value="Kinase-like_dom_sf"/>
</dbReference>
<dbReference type="VEuPathDB" id="FungiDB:Z518_00556"/>
<evidence type="ECO:0000256" key="9">
    <source>
        <dbReference type="ARBA" id="ARBA00022840"/>
    </source>
</evidence>
<keyword evidence="4" id="KW-0723">Serine/threonine-protein kinase</keyword>
<dbReference type="InterPro" id="IPR017441">
    <property type="entry name" value="Protein_kinase_ATP_BS"/>
</dbReference>
<evidence type="ECO:0000256" key="6">
    <source>
        <dbReference type="ARBA" id="ARBA00022679"/>
    </source>
</evidence>
<dbReference type="PROSITE" id="PS00108">
    <property type="entry name" value="PROTEIN_KINASE_ST"/>
    <property type="match status" value="1"/>
</dbReference>
<feature type="compositionally biased region" description="Polar residues" evidence="13">
    <location>
        <begin position="1013"/>
        <end position="1033"/>
    </location>
</feature>
<dbReference type="EC" id="2.7.11.1" evidence="3"/>
<feature type="region of interest" description="Disordered" evidence="13">
    <location>
        <begin position="1080"/>
        <end position="1113"/>
    </location>
</feature>
<dbReference type="InterPro" id="IPR031850">
    <property type="entry name" value="Fungal_KA1_dom"/>
</dbReference>
<evidence type="ECO:0000256" key="1">
    <source>
        <dbReference type="ARBA" id="ARBA00004266"/>
    </source>
</evidence>
<dbReference type="EMBL" id="KN847475">
    <property type="protein sequence ID" value="KIX09476.1"/>
    <property type="molecule type" value="Genomic_DNA"/>
</dbReference>
<dbReference type="InterPro" id="IPR008271">
    <property type="entry name" value="Ser/Thr_kinase_AS"/>
</dbReference>
<dbReference type="PROSITE" id="PS50011">
    <property type="entry name" value="PROTEIN_KINASE_DOM"/>
    <property type="match status" value="1"/>
</dbReference>
<dbReference type="InterPro" id="IPR000719">
    <property type="entry name" value="Prot_kinase_dom"/>
</dbReference>
<name>A0A0D2J1C1_9EURO</name>
<dbReference type="GO" id="GO:0035556">
    <property type="term" value="P:intracellular signal transduction"/>
    <property type="evidence" value="ECO:0007669"/>
    <property type="project" value="TreeGrafter"/>
</dbReference>
<evidence type="ECO:0000256" key="7">
    <source>
        <dbReference type="ARBA" id="ARBA00022741"/>
    </source>
</evidence>
<dbReference type="PROSITE" id="PS00107">
    <property type="entry name" value="PROTEIN_KINASE_ATP"/>
    <property type="match status" value="1"/>
</dbReference>
<feature type="compositionally biased region" description="Low complexity" evidence="13">
    <location>
        <begin position="634"/>
        <end position="643"/>
    </location>
</feature>
<proteinExistence type="inferred from homology"/>
<evidence type="ECO:0000256" key="10">
    <source>
        <dbReference type="ARBA" id="ARBA00047899"/>
    </source>
</evidence>
<evidence type="ECO:0000256" key="11">
    <source>
        <dbReference type="ARBA" id="ARBA00048679"/>
    </source>
</evidence>
<protein>
    <recommendedName>
        <fullName evidence="3">non-specific serine/threonine protein kinase</fullName>
        <ecNumber evidence="3">2.7.11.1</ecNumber>
    </recommendedName>
</protein>
<dbReference type="OrthoDB" id="504170at2759"/>
<dbReference type="GO" id="GO:0005524">
    <property type="term" value="F:ATP binding"/>
    <property type="evidence" value="ECO:0007669"/>
    <property type="project" value="UniProtKB-UniRule"/>
</dbReference>
<dbReference type="Pfam" id="PF00069">
    <property type="entry name" value="Pkinase"/>
    <property type="match status" value="1"/>
</dbReference>
<dbReference type="CDD" id="cd14081">
    <property type="entry name" value="STKc_BRSK1_2"/>
    <property type="match status" value="1"/>
</dbReference>
<keyword evidence="16" id="KW-1185">Reference proteome</keyword>
<feature type="region of interest" description="Disordered" evidence="13">
    <location>
        <begin position="1"/>
        <end position="73"/>
    </location>
</feature>
<dbReference type="AlphaFoldDB" id="A0A0D2J1C1"/>
<feature type="region of interest" description="Disordered" evidence="13">
    <location>
        <begin position="892"/>
        <end position="914"/>
    </location>
</feature>
<keyword evidence="8" id="KW-0418">Kinase</keyword>
<evidence type="ECO:0000256" key="4">
    <source>
        <dbReference type="ARBA" id="ARBA00022527"/>
    </source>
</evidence>
<reference evidence="15 16" key="1">
    <citation type="submission" date="2015-01" db="EMBL/GenBank/DDBJ databases">
        <title>The Genome Sequence of Rhinocladiella mackenzie CBS 650.93.</title>
        <authorList>
            <consortium name="The Broad Institute Genomics Platform"/>
            <person name="Cuomo C."/>
            <person name="de Hoog S."/>
            <person name="Gorbushina A."/>
            <person name="Stielow B."/>
            <person name="Teixiera M."/>
            <person name="Abouelleil A."/>
            <person name="Chapman S.B."/>
            <person name="Priest M."/>
            <person name="Young S.K."/>
            <person name="Wortman J."/>
            <person name="Nusbaum C."/>
            <person name="Birren B."/>
        </authorList>
    </citation>
    <scope>NUCLEOTIDE SEQUENCE [LARGE SCALE GENOMIC DNA]</scope>
    <source>
        <strain evidence="15 16">CBS 650.93</strain>
    </source>
</reference>
<dbReference type="GO" id="GO:0004674">
    <property type="term" value="F:protein serine/threonine kinase activity"/>
    <property type="evidence" value="ECO:0007669"/>
    <property type="project" value="UniProtKB-KW"/>
</dbReference>
<feature type="compositionally biased region" description="Basic residues" evidence="13">
    <location>
        <begin position="644"/>
        <end position="655"/>
    </location>
</feature>
<feature type="binding site" evidence="12">
    <location>
        <position position="157"/>
    </location>
    <ligand>
        <name>ATP</name>
        <dbReference type="ChEBI" id="CHEBI:30616"/>
    </ligand>
</feature>
<feature type="compositionally biased region" description="Polar residues" evidence="13">
    <location>
        <begin position="656"/>
        <end position="696"/>
    </location>
</feature>
<gene>
    <name evidence="15" type="ORF">Z518_00556</name>
</gene>
<feature type="region of interest" description="Disordered" evidence="13">
    <location>
        <begin position="634"/>
        <end position="723"/>
    </location>
</feature>
<feature type="region of interest" description="Disordered" evidence="13">
    <location>
        <begin position="1010"/>
        <end position="1041"/>
    </location>
</feature>
<dbReference type="GeneID" id="25288627"/>
<evidence type="ECO:0000313" key="16">
    <source>
        <dbReference type="Proteomes" id="UP000053617"/>
    </source>
</evidence>
<dbReference type="InterPro" id="IPR043024">
    <property type="entry name" value="KA1_sf_fungal"/>
</dbReference>
<feature type="domain" description="Protein kinase" evidence="14">
    <location>
        <begin position="128"/>
        <end position="402"/>
    </location>
</feature>
<evidence type="ECO:0000259" key="14">
    <source>
        <dbReference type="PROSITE" id="PS50011"/>
    </source>
</evidence>
<keyword evidence="5" id="KW-0597">Phosphoprotein</keyword>
<feature type="compositionally biased region" description="Polar residues" evidence="13">
    <location>
        <begin position="1"/>
        <end position="19"/>
    </location>
</feature>
<feature type="compositionally biased region" description="Polar residues" evidence="13">
    <location>
        <begin position="771"/>
        <end position="780"/>
    </location>
</feature>
<keyword evidence="6" id="KW-0808">Transferase</keyword>
<dbReference type="SMART" id="SM00220">
    <property type="entry name" value="S_TKc"/>
    <property type="match status" value="1"/>
</dbReference>
<comment type="catalytic activity">
    <reaction evidence="11">
        <text>L-seryl-[protein] + ATP = O-phospho-L-seryl-[protein] + ADP + H(+)</text>
        <dbReference type="Rhea" id="RHEA:17989"/>
        <dbReference type="Rhea" id="RHEA-COMP:9863"/>
        <dbReference type="Rhea" id="RHEA-COMP:11604"/>
        <dbReference type="ChEBI" id="CHEBI:15378"/>
        <dbReference type="ChEBI" id="CHEBI:29999"/>
        <dbReference type="ChEBI" id="CHEBI:30616"/>
        <dbReference type="ChEBI" id="CHEBI:83421"/>
        <dbReference type="ChEBI" id="CHEBI:456216"/>
        <dbReference type="EC" id="2.7.11.1"/>
    </reaction>
</comment>
<comment type="similarity">
    <text evidence="2">Belongs to the protein kinase superfamily. CAMK Ser/Thr protein kinase family. NIM1 subfamily.</text>
</comment>
<sequence length="1266" mass="141021">MSSSHKGSEQTHVVTSYQSKIEKSHVKRNVLAPIQPRAHHSPTASVRRNNGLPTGSSPRLPHHESFKPEGNLSVGEKVISEVSVTENKRSSMMASEVVAGSQRDLPVATASTVSASGKGQRKSHVGPWQLGKTLGKGATGRVRLAKHAITGQTAAVKIVSKKSAALVQSASMARMDKEDANTMIAAGPRTMPFGIEREVVIMKLIEHPNIINLYDIWENRGELYLVLEYVSGGELFDYVSGNGALPEEEAVRLFRQIIAGLSYCHRFNICHRDLKPENILLDSHRNVKLADFGMAALQPDGTWLNTSCGSPHYAAPEIIQGQQYRGDKADIWSTGIILFAMLNGFLPFDGGTLPNTLRLVKKGEYYLPPSLSAEAADLIQRILQKRPENRVTMEQIWSHPLIRKYEKYHASLVSPEPVIGAAPPASVEAQAKRIAARSDIDVEILRNLSTLWHSERVEELIRRLMSEEQNHVKLFYWALIKFREDQLENYPGDPLRYSASDYHHARKLTSKPKRATNGRVHGCPPSQFSIVSGDNSKRDGYYKNPGTAGSKAAQSSYDPYRASRTLIAEDGHDPATVIVRQCLNASGGGHVVSSGSSVKHRALDRVEEKGPALPRFTSEDLEKLIQKERVLYSTATSKSSLSSTRRHPRIRKSLSYKRQVSFTHRRQNSGNTNVNSRMISGESGSTDRSQTRSKINPRSEIQRTPSLPTPSQAHRPQKSSSEIDVKKRRVASFYWKDETRKVSTELGKICEEAFNGPSVSTGSGIRPTPPLDSSATSVSTHNHKVPESIRDRPLPATPVLRELIERRQKIIDTWGDADQTVLVDMLAAVDKRIDAEFEEQKGYDQRAASDPTHGTVNLRYYRATSPANAVEDLKRNQDEDLRAASDPVKLKTRRPSEETTVRLVTPDPTSPSARIEPLKIRKNKVMPIDSFRGDPIDASRIQYERCGYIQRLHDRGGLGTIEENPRFPKKRPLASSSAAVRKWPWLGNRGSEPRDSLEEFYSAEDVLEDADPNGSQIVQPSESTHSSAFSGTVSRDPDSGDVELNVEKKRKWFQKMFGKSSKSTETSAVASIEHCIVRDLSDETSSNSPGRKEGVLSSPKSRMAAQKDYPRATKVDAAAPGPIETCQNWFAKFFRIKPASRVVCLQIRKGKARKELLKCLRDWRKYGLKDVVAERRDGGDVVRGRVDASNYLQLKPVHFHACLYSVLEHGRMANLSVMKFTQEKGAASSFYKVVDTLETVFKERSLLVDDVARKKRIERSLKDAGL</sequence>
<dbReference type="PANTHER" id="PTHR24346">
    <property type="entry name" value="MAP/MICROTUBULE AFFINITY-REGULATING KINASE"/>
    <property type="match status" value="1"/>
</dbReference>
<dbReference type="Proteomes" id="UP000053617">
    <property type="component" value="Unassembled WGS sequence"/>
</dbReference>
<evidence type="ECO:0000256" key="13">
    <source>
        <dbReference type="SAM" id="MobiDB-lite"/>
    </source>
</evidence>
<comment type="subcellular location">
    <subcellularLocation>
        <location evidence="1">Bud neck</location>
    </subcellularLocation>
</comment>
<feature type="compositionally biased region" description="Basic and acidic residues" evidence="13">
    <location>
        <begin position="784"/>
        <end position="793"/>
    </location>
</feature>
<organism evidence="15 16">
    <name type="scientific">Rhinocladiella mackenziei CBS 650.93</name>
    <dbReference type="NCBI Taxonomy" id="1442369"/>
    <lineage>
        <taxon>Eukaryota</taxon>
        <taxon>Fungi</taxon>
        <taxon>Dikarya</taxon>
        <taxon>Ascomycota</taxon>
        <taxon>Pezizomycotina</taxon>
        <taxon>Eurotiomycetes</taxon>
        <taxon>Chaetothyriomycetidae</taxon>
        <taxon>Chaetothyriales</taxon>
        <taxon>Herpotrichiellaceae</taxon>
        <taxon>Rhinocladiella</taxon>
    </lineage>
</organism>
<dbReference type="Gene3D" id="1.10.510.10">
    <property type="entry name" value="Transferase(Phosphotransferase) domain 1"/>
    <property type="match status" value="1"/>
</dbReference>
<dbReference type="SUPFAM" id="SSF56112">
    <property type="entry name" value="Protein kinase-like (PK-like)"/>
    <property type="match status" value="1"/>
</dbReference>
<keyword evidence="7 12" id="KW-0547">Nucleotide-binding</keyword>
<evidence type="ECO:0000256" key="5">
    <source>
        <dbReference type="ARBA" id="ARBA00022553"/>
    </source>
</evidence>
<evidence type="ECO:0000256" key="12">
    <source>
        <dbReference type="PROSITE-ProRule" id="PRU10141"/>
    </source>
</evidence>
<dbReference type="PANTHER" id="PTHR24346:SF110">
    <property type="entry name" value="NON-SPECIFIC SERINE_THREONINE PROTEIN KINASE"/>
    <property type="match status" value="1"/>
</dbReference>
<dbReference type="Gene3D" id="3.30.310.220">
    <property type="entry name" value="Fungal kinase associated-1 domain"/>
    <property type="match status" value="1"/>
</dbReference>
<evidence type="ECO:0000313" key="15">
    <source>
        <dbReference type="EMBL" id="KIX09476.1"/>
    </source>
</evidence>
<evidence type="ECO:0000256" key="8">
    <source>
        <dbReference type="ARBA" id="ARBA00022777"/>
    </source>
</evidence>
<dbReference type="HOGENOM" id="CLU_004222_0_0_1"/>
<evidence type="ECO:0000256" key="2">
    <source>
        <dbReference type="ARBA" id="ARBA00010791"/>
    </source>
</evidence>
<feature type="region of interest" description="Disordered" evidence="13">
    <location>
        <begin position="759"/>
        <end position="793"/>
    </location>
</feature>
<evidence type="ECO:0000256" key="3">
    <source>
        <dbReference type="ARBA" id="ARBA00012513"/>
    </source>
</evidence>
<accession>A0A0D2J1C1</accession>
<dbReference type="Pfam" id="PF16797">
    <property type="entry name" value="Fungal_KA1"/>
    <property type="match status" value="1"/>
</dbReference>
<dbReference type="STRING" id="1442369.A0A0D2J1C1"/>
<keyword evidence="9 12" id="KW-0067">ATP-binding</keyword>